<gene>
    <name evidence="1" type="ORF">P3X46_025276</name>
</gene>
<evidence type="ECO:0000313" key="1">
    <source>
        <dbReference type="EMBL" id="KAJ9159806.1"/>
    </source>
</evidence>
<dbReference type="InterPro" id="IPR052160">
    <property type="entry name" value="Gypsy_RT_Integrase-like"/>
</dbReference>
<dbReference type="PANTHER" id="PTHR47266">
    <property type="entry name" value="ENDONUCLEASE-RELATED"/>
    <property type="match status" value="1"/>
</dbReference>
<dbReference type="Proteomes" id="UP001174677">
    <property type="component" value="Chromosome 14"/>
</dbReference>
<proteinExistence type="predicted"/>
<reference evidence="1" key="1">
    <citation type="journal article" date="2023" name="Plant Biotechnol. J.">
        <title>Chromosome-level wild Hevea brasiliensis genome provides new tools for genomic-assisted breeding and valuable loci to elevate rubber yield.</title>
        <authorList>
            <person name="Cheng H."/>
            <person name="Song X."/>
            <person name="Hu Y."/>
            <person name="Wu T."/>
            <person name="Yang Q."/>
            <person name="An Z."/>
            <person name="Feng S."/>
            <person name="Deng Z."/>
            <person name="Wu W."/>
            <person name="Zeng X."/>
            <person name="Tu M."/>
            <person name="Wang X."/>
            <person name="Huang H."/>
        </authorList>
    </citation>
    <scope>NUCLEOTIDE SEQUENCE</scope>
    <source>
        <strain evidence="1">MT/VB/25A 57/8</strain>
    </source>
</reference>
<dbReference type="Gene3D" id="3.30.420.10">
    <property type="entry name" value="Ribonuclease H-like superfamily/Ribonuclease H"/>
    <property type="match status" value="1"/>
</dbReference>
<accession>A0ABQ9L644</accession>
<organism evidence="1 2">
    <name type="scientific">Hevea brasiliensis</name>
    <name type="common">Para rubber tree</name>
    <name type="synonym">Siphonia brasiliensis</name>
    <dbReference type="NCBI Taxonomy" id="3981"/>
    <lineage>
        <taxon>Eukaryota</taxon>
        <taxon>Viridiplantae</taxon>
        <taxon>Streptophyta</taxon>
        <taxon>Embryophyta</taxon>
        <taxon>Tracheophyta</taxon>
        <taxon>Spermatophyta</taxon>
        <taxon>Magnoliopsida</taxon>
        <taxon>eudicotyledons</taxon>
        <taxon>Gunneridae</taxon>
        <taxon>Pentapetalae</taxon>
        <taxon>rosids</taxon>
        <taxon>fabids</taxon>
        <taxon>Malpighiales</taxon>
        <taxon>Euphorbiaceae</taxon>
        <taxon>Crotonoideae</taxon>
        <taxon>Micrandreae</taxon>
        <taxon>Hevea</taxon>
    </lineage>
</organism>
<evidence type="ECO:0000313" key="2">
    <source>
        <dbReference type="Proteomes" id="UP001174677"/>
    </source>
</evidence>
<keyword evidence="2" id="KW-1185">Reference proteome</keyword>
<comment type="caution">
    <text evidence="1">The sequence shown here is derived from an EMBL/GenBank/DDBJ whole genome shotgun (WGS) entry which is preliminary data.</text>
</comment>
<dbReference type="InterPro" id="IPR036397">
    <property type="entry name" value="RNaseH_sf"/>
</dbReference>
<name>A0ABQ9L644_HEVBR</name>
<sequence>MKLDDALCAYHTTYKTPIGTTPFRLVYGKSCHLPIEIDHKAYWAIQVLNFDLKATGEQRLLQLNELEEIRQDAYENAKIFKDKTKRWHDRRIAKKEIKEGDLVLLFNSRLKLFPGKLKSRWSGPFKVTQVFPHGAVEVWSKTSGAFKVNGQRLKPYFQGEPIKTRVNCTLSPPTDRP</sequence>
<dbReference type="EMBL" id="JARPOI010000014">
    <property type="protein sequence ID" value="KAJ9159806.1"/>
    <property type="molecule type" value="Genomic_DNA"/>
</dbReference>
<protein>
    <submittedName>
        <fullName evidence="1">Uncharacterized protein</fullName>
    </submittedName>
</protein>